<accession>A0A3A3Z1B0</accession>
<protein>
    <submittedName>
        <fullName evidence="1">Uncharacterized protein</fullName>
    </submittedName>
</protein>
<dbReference type="Proteomes" id="UP000265614">
    <property type="component" value="Unassembled WGS sequence"/>
</dbReference>
<evidence type="ECO:0000313" key="2">
    <source>
        <dbReference type="Proteomes" id="UP000265614"/>
    </source>
</evidence>
<organism evidence="1 2">
    <name type="scientific">Vallicoccus soli</name>
    <dbReference type="NCBI Taxonomy" id="2339232"/>
    <lineage>
        <taxon>Bacteria</taxon>
        <taxon>Bacillati</taxon>
        <taxon>Actinomycetota</taxon>
        <taxon>Actinomycetes</taxon>
        <taxon>Motilibacterales</taxon>
        <taxon>Vallicoccaceae</taxon>
        <taxon>Vallicoccus</taxon>
    </lineage>
</organism>
<dbReference type="RefSeq" id="WP_119949679.1">
    <property type="nucleotide sequence ID" value="NZ_QZEZ01000002.1"/>
</dbReference>
<sequence>MALPLALLRPARRPLLRPARRPLLRPAGACAGPGQDAGHDVRWDYEHAYDDLPRRARCAACGARRELPDGAWRSPWWRRARAPRAAG</sequence>
<keyword evidence="2" id="KW-1185">Reference proteome</keyword>
<dbReference type="EMBL" id="QZEZ01000002">
    <property type="protein sequence ID" value="RJK96963.1"/>
    <property type="molecule type" value="Genomic_DNA"/>
</dbReference>
<proteinExistence type="predicted"/>
<comment type="caution">
    <text evidence="1">The sequence shown here is derived from an EMBL/GenBank/DDBJ whole genome shotgun (WGS) entry which is preliminary data.</text>
</comment>
<name>A0A3A3Z1B0_9ACTN</name>
<dbReference type="AlphaFoldDB" id="A0A3A3Z1B0"/>
<reference evidence="1 2" key="1">
    <citation type="submission" date="2018-09" db="EMBL/GenBank/DDBJ databases">
        <title>YIM 75000 draft genome.</title>
        <authorList>
            <person name="Tang S."/>
            <person name="Feng Y."/>
        </authorList>
    </citation>
    <scope>NUCLEOTIDE SEQUENCE [LARGE SCALE GENOMIC DNA]</scope>
    <source>
        <strain evidence="1 2">YIM 75000</strain>
    </source>
</reference>
<gene>
    <name evidence="1" type="ORF">D5H78_06890</name>
</gene>
<evidence type="ECO:0000313" key="1">
    <source>
        <dbReference type="EMBL" id="RJK96963.1"/>
    </source>
</evidence>